<name>A0ABU7K1T7_9ACTN</name>
<accession>A0ABU7K1T7</accession>
<feature type="compositionally biased region" description="Low complexity" evidence="1">
    <location>
        <begin position="432"/>
        <end position="442"/>
    </location>
</feature>
<evidence type="ECO:0000313" key="3">
    <source>
        <dbReference type="Proteomes" id="UP001356095"/>
    </source>
</evidence>
<sequence length="885" mass="94966">MEVLRTAAANLRAAAEEVAEGGAGVESSWQALQAHYTAPEAETLFSAMGPVARKGDTILEDVTTVVTALETFAEAAENTRTRLRTIRDDAEAFVEEMRGKEYWALNPLHYHRNRHLKLWANIVWAEFQEAERECGTAISSVNGRNSTYTAAGGGAPGPGEIVYGLDPGDVPDAVYDLTEFSEWQRAGEESWAHLTGSAKPWPLDWAADAFVAQQENFGVGMLWGLGVSTVSATGLWREGSGWATSAGEAGDNFLTHKEEMFQGYGALVGMHGEDGWMNPFDSGERSGATWRANAGAAWTEIGHDLVPWREWEDRPAYTVSTGAGNLALTVVAFPVRGGLLLSRIGGGPDIPDVDVLDRPEVAWETGAAARPGFSLAGALDGDRAGLSDVTADIGLRLEQMRLGVLGRFADWTVVEGAPEPGGPGGTGGRPGAGATAPTVPAGRGDEMRVGDLADDLDRYSGMDADRRVELLRARHQALVGADGREIADADGPGEGADFRITAAHDPDSASTDRISTPRDGTSGIRTVPLTGDSDGAGAGHGSGGDGTGRPGGLPAHGAGSSDGPNGDSGGPSVPTDSQGRRVETLSPGQDGYPERGQRFGDSDDFAVKPNRKYVLVDGNGDTQITYLTDSDGKIFDIRAESQSPVSRHPEFLLPRPDATYVVKVGQKEYMWQTNEFGRPFHAEGELEHGRQKRNGKEQARINAMGRRYFELLNEQLEATFRAENDGRAPGPGELKLWESVQWNGGHVFGSSEFRGPGERLNQMVMLDTVNQERAVRPGIQGSYRRVEWVWDGLLDGSESSLERGLGADYERQMAIWQPILDAGPKPPKIEISVTAVDDPDLKPIKDPVTGLEVPPPPGMIVVEWSLNGVKQRRLSYENLPEISAD</sequence>
<feature type="compositionally biased region" description="Gly residues" evidence="1">
    <location>
        <begin position="422"/>
        <end position="431"/>
    </location>
</feature>
<organism evidence="2 3">
    <name type="scientific">Nocardiopsis codii</name>
    <dbReference type="NCBI Taxonomy" id="3065942"/>
    <lineage>
        <taxon>Bacteria</taxon>
        <taxon>Bacillati</taxon>
        <taxon>Actinomycetota</taxon>
        <taxon>Actinomycetes</taxon>
        <taxon>Streptosporangiales</taxon>
        <taxon>Nocardiopsidaceae</taxon>
        <taxon>Nocardiopsis</taxon>
    </lineage>
</organism>
<feature type="compositionally biased region" description="Basic and acidic residues" evidence="1">
    <location>
        <begin position="592"/>
        <end position="601"/>
    </location>
</feature>
<evidence type="ECO:0000256" key="1">
    <source>
        <dbReference type="SAM" id="MobiDB-lite"/>
    </source>
</evidence>
<proteinExistence type="predicted"/>
<gene>
    <name evidence="2" type="ORF">Q8791_03140</name>
</gene>
<reference evidence="2 3" key="1">
    <citation type="submission" date="2023-08" db="EMBL/GenBank/DDBJ databases">
        <authorList>
            <person name="Girao M."/>
            <person name="Carvalho M.F."/>
        </authorList>
    </citation>
    <scope>NUCLEOTIDE SEQUENCE [LARGE SCALE GENOMIC DNA]</scope>
    <source>
        <strain evidence="2 3">CT-R113</strain>
    </source>
</reference>
<feature type="compositionally biased region" description="Gly residues" evidence="1">
    <location>
        <begin position="534"/>
        <end position="551"/>
    </location>
</feature>
<keyword evidence="3" id="KW-1185">Reference proteome</keyword>
<feature type="region of interest" description="Disordered" evidence="1">
    <location>
        <begin position="484"/>
        <end position="605"/>
    </location>
</feature>
<evidence type="ECO:0000313" key="2">
    <source>
        <dbReference type="EMBL" id="MEE2036215.1"/>
    </source>
</evidence>
<dbReference type="EMBL" id="JAUZMY010000002">
    <property type="protein sequence ID" value="MEE2036215.1"/>
    <property type="molecule type" value="Genomic_DNA"/>
</dbReference>
<dbReference type="Proteomes" id="UP001356095">
    <property type="component" value="Unassembled WGS sequence"/>
</dbReference>
<protein>
    <submittedName>
        <fullName evidence="2">Uncharacterized protein</fullName>
    </submittedName>
</protein>
<feature type="region of interest" description="Disordered" evidence="1">
    <location>
        <begin position="416"/>
        <end position="448"/>
    </location>
</feature>
<comment type="caution">
    <text evidence="2">The sequence shown here is derived from an EMBL/GenBank/DDBJ whole genome shotgun (WGS) entry which is preliminary data.</text>
</comment>
<dbReference type="RefSeq" id="WP_330090013.1">
    <property type="nucleotide sequence ID" value="NZ_JAUZMY010000002.1"/>
</dbReference>